<organism evidence="2 3">
    <name type="scientific">Penicillium angulare</name>
    <dbReference type="NCBI Taxonomy" id="116970"/>
    <lineage>
        <taxon>Eukaryota</taxon>
        <taxon>Fungi</taxon>
        <taxon>Dikarya</taxon>
        <taxon>Ascomycota</taxon>
        <taxon>Pezizomycotina</taxon>
        <taxon>Eurotiomycetes</taxon>
        <taxon>Eurotiomycetidae</taxon>
        <taxon>Eurotiales</taxon>
        <taxon>Aspergillaceae</taxon>
        <taxon>Penicillium</taxon>
    </lineage>
</organism>
<evidence type="ECO:0000313" key="3">
    <source>
        <dbReference type="Proteomes" id="UP001149165"/>
    </source>
</evidence>
<evidence type="ECO:0000256" key="1">
    <source>
        <dbReference type="SAM" id="SignalP"/>
    </source>
</evidence>
<evidence type="ECO:0008006" key="4">
    <source>
        <dbReference type="Google" id="ProtNLM"/>
    </source>
</evidence>
<dbReference type="AlphaFoldDB" id="A0A9W9F371"/>
<feature type="chain" id="PRO_5040772263" description="Extracellular membrane protein CFEM domain-containing protein" evidence="1">
    <location>
        <begin position="17"/>
        <end position="242"/>
    </location>
</feature>
<feature type="signal peptide" evidence="1">
    <location>
        <begin position="1"/>
        <end position="16"/>
    </location>
</feature>
<proteinExistence type="predicted"/>
<reference evidence="2" key="2">
    <citation type="journal article" date="2023" name="IMA Fungus">
        <title>Comparative genomic study of the Penicillium genus elucidates a diverse pangenome and 15 lateral gene transfer events.</title>
        <authorList>
            <person name="Petersen C."/>
            <person name="Sorensen T."/>
            <person name="Nielsen M.R."/>
            <person name="Sondergaard T.E."/>
            <person name="Sorensen J.L."/>
            <person name="Fitzpatrick D.A."/>
            <person name="Frisvad J.C."/>
            <person name="Nielsen K.L."/>
        </authorList>
    </citation>
    <scope>NUCLEOTIDE SEQUENCE</scope>
    <source>
        <strain evidence="2">IBT 30069</strain>
    </source>
</reference>
<keyword evidence="1" id="KW-0732">Signal</keyword>
<gene>
    <name evidence="2" type="ORF">N7456_008729</name>
</gene>
<dbReference type="OrthoDB" id="4364984at2759"/>
<protein>
    <recommendedName>
        <fullName evidence="4">Extracellular membrane protein CFEM domain-containing protein</fullName>
    </recommendedName>
</protein>
<name>A0A9W9F371_9EURO</name>
<evidence type="ECO:0000313" key="2">
    <source>
        <dbReference type="EMBL" id="KAJ5092868.1"/>
    </source>
</evidence>
<reference evidence="2" key="1">
    <citation type="submission" date="2022-11" db="EMBL/GenBank/DDBJ databases">
        <authorList>
            <person name="Petersen C."/>
        </authorList>
    </citation>
    <scope>NUCLEOTIDE SEQUENCE</scope>
    <source>
        <strain evidence="2">IBT 30069</strain>
    </source>
</reference>
<comment type="caution">
    <text evidence="2">The sequence shown here is derived from an EMBL/GenBank/DDBJ whole genome shotgun (WGS) entry which is preliminary data.</text>
</comment>
<accession>A0A9W9F371</accession>
<dbReference type="Proteomes" id="UP001149165">
    <property type="component" value="Unassembled WGS sequence"/>
</dbReference>
<keyword evidence="3" id="KW-1185">Reference proteome</keyword>
<sequence length="242" mass="24471">MRSFIAAAILIAGVTAQSTDDYLKCAESALSGIDTSTLSDCSDKSSKDCLCDNPDAISKISDAATEACGDAGIDVADLQKSLCSSSRVAAPARHASNPMMPANMNAMHMSGERAYAPPAAAEAAAPRVIYVTETKTECGCKATPAPAFDPKHLSHIPVNVPTSSSMGPMASMSAPPMYSNGILVGASSSSRVFGAQMSATPTPSGASANRFNAFEGAAPKVSAIHGFAAAGVAAVMGFMVAL</sequence>
<dbReference type="EMBL" id="JAPQKH010000006">
    <property type="protein sequence ID" value="KAJ5092868.1"/>
    <property type="molecule type" value="Genomic_DNA"/>
</dbReference>